<dbReference type="PANTHER" id="PTHR14110">
    <property type="entry name" value="MITOCHONDRIAL IMPORT INNER MEMBRANE TRANSLOCASE SUBUNIT TIM22"/>
    <property type="match status" value="1"/>
</dbReference>
<evidence type="ECO:0000256" key="8">
    <source>
        <dbReference type="SAM" id="MobiDB-lite"/>
    </source>
</evidence>
<evidence type="ECO:0000256" key="1">
    <source>
        <dbReference type="ARBA" id="ARBA00004448"/>
    </source>
</evidence>
<sequence length="177" mass="18551">MASSSSSVETEAPTTTTSSLPSGSNEPGKAHIQPIAPPRPEDIYAQDFNEQIWFRSSLAGVMGGGMGLIFGIFLGSLDNPITQDQMGAKKQFIYTAKQMGTKSLGFAKNFALMGFVFSAAEGVMEKTRAKHDITNSTVAGCVTGGVLAAKGGPQAACLGCAGFAAFSYVIDKFIQRH</sequence>
<reference evidence="10 11" key="1">
    <citation type="submission" date="2020-10" db="EMBL/GenBank/DDBJ databases">
        <title>The Coptis chinensis genome and diversification of protoberbering-type alkaloids.</title>
        <authorList>
            <person name="Wang B."/>
            <person name="Shu S."/>
            <person name="Song C."/>
            <person name="Liu Y."/>
        </authorList>
    </citation>
    <scope>NUCLEOTIDE SEQUENCE [LARGE SCALE GENOMIC DNA]</scope>
    <source>
        <strain evidence="10">HL-2020</strain>
        <tissue evidence="10">Leaf</tissue>
    </source>
</reference>
<dbReference type="GO" id="GO:0008320">
    <property type="term" value="F:protein transmembrane transporter activity"/>
    <property type="evidence" value="ECO:0007669"/>
    <property type="project" value="TreeGrafter"/>
</dbReference>
<proteinExistence type="inferred from homology"/>
<name>A0A835GVZ9_9MAGN</name>
<keyword evidence="11" id="KW-1185">Reference proteome</keyword>
<keyword evidence="3 9" id="KW-0812">Transmembrane</keyword>
<evidence type="ECO:0008006" key="12">
    <source>
        <dbReference type="Google" id="ProtNLM"/>
    </source>
</evidence>
<comment type="subcellular location">
    <subcellularLocation>
        <location evidence="1">Mitochondrion inner membrane</location>
        <topology evidence="1">Multi-pass membrane protein</topology>
    </subcellularLocation>
</comment>
<dbReference type="Pfam" id="PF02466">
    <property type="entry name" value="Tim17"/>
    <property type="match status" value="1"/>
</dbReference>
<feature type="transmembrane region" description="Helical" evidence="9">
    <location>
        <begin position="52"/>
        <end position="77"/>
    </location>
</feature>
<evidence type="ECO:0000256" key="7">
    <source>
        <dbReference type="ARBA" id="ARBA00023136"/>
    </source>
</evidence>
<dbReference type="OrthoDB" id="75343at2759"/>
<evidence type="ECO:0000256" key="9">
    <source>
        <dbReference type="SAM" id="Phobius"/>
    </source>
</evidence>
<evidence type="ECO:0000313" key="10">
    <source>
        <dbReference type="EMBL" id="KAF9587841.1"/>
    </source>
</evidence>
<keyword evidence="6" id="KW-0496">Mitochondrion</keyword>
<dbReference type="PANTHER" id="PTHR14110:SF0">
    <property type="entry name" value="MITOCHONDRIAL IMPORT INNER MEMBRANE TRANSLOCASE SUBUNIT TIM22"/>
    <property type="match status" value="1"/>
</dbReference>
<feature type="region of interest" description="Disordered" evidence="8">
    <location>
        <begin position="1"/>
        <end position="41"/>
    </location>
</feature>
<dbReference type="GO" id="GO:0045039">
    <property type="term" value="P:protein insertion into mitochondrial inner membrane"/>
    <property type="evidence" value="ECO:0007669"/>
    <property type="project" value="InterPro"/>
</dbReference>
<dbReference type="GO" id="GO:0030943">
    <property type="term" value="F:mitochondrion targeting sequence binding"/>
    <property type="evidence" value="ECO:0007669"/>
    <property type="project" value="TreeGrafter"/>
</dbReference>
<protein>
    <recommendedName>
        <fullName evidence="12">Mitochondrial import inner membrane translocase subunit TIM22</fullName>
    </recommendedName>
</protein>
<evidence type="ECO:0000256" key="5">
    <source>
        <dbReference type="ARBA" id="ARBA00022989"/>
    </source>
</evidence>
<accession>A0A835GVZ9</accession>
<comment type="caution">
    <text evidence="10">The sequence shown here is derived from an EMBL/GenBank/DDBJ whole genome shotgun (WGS) entry which is preliminary data.</text>
</comment>
<evidence type="ECO:0000256" key="4">
    <source>
        <dbReference type="ARBA" id="ARBA00022792"/>
    </source>
</evidence>
<feature type="compositionally biased region" description="Low complexity" evidence="8">
    <location>
        <begin position="1"/>
        <end position="24"/>
    </location>
</feature>
<dbReference type="AlphaFoldDB" id="A0A835GVZ9"/>
<dbReference type="EMBL" id="JADFTS010000009">
    <property type="protein sequence ID" value="KAF9587841.1"/>
    <property type="molecule type" value="Genomic_DNA"/>
</dbReference>
<keyword evidence="7 9" id="KW-0472">Membrane</keyword>
<evidence type="ECO:0000256" key="3">
    <source>
        <dbReference type="ARBA" id="ARBA00022692"/>
    </source>
</evidence>
<evidence type="ECO:0000256" key="2">
    <source>
        <dbReference type="ARBA" id="ARBA00008444"/>
    </source>
</evidence>
<keyword evidence="4" id="KW-0999">Mitochondrion inner membrane</keyword>
<evidence type="ECO:0000256" key="6">
    <source>
        <dbReference type="ARBA" id="ARBA00023128"/>
    </source>
</evidence>
<keyword evidence="5 9" id="KW-1133">Transmembrane helix</keyword>
<evidence type="ECO:0000313" key="11">
    <source>
        <dbReference type="Proteomes" id="UP000631114"/>
    </source>
</evidence>
<organism evidence="10 11">
    <name type="scientific">Coptis chinensis</name>
    <dbReference type="NCBI Taxonomy" id="261450"/>
    <lineage>
        <taxon>Eukaryota</taxon>
        <taxon>Viridiplantae</taxon>
        <taxon>Streptophyta</taxon>
        <taxon>Embryophyta</taxon>
        <taxon>Tracheophyta</taxon>
        <taxon>Spermatophyta</taxon>
        <taxon>Magnoliopsida</taxon>
        <taxon>Ranunculales</taxon>
        <taxon>Ranunculaceae</taxon>
        <taxon>Coptidoideae</taxon>
        <taxon>Coptis</taxon>
    </lineage>
</organism>
<dbReference type="InterPro" id="IPR039175">
    <property type="entry name" value="TIM22"/>
</dbReference>
<comment type="similarity">
    <text evidence="2">Belongs to the Tim17/Tim22/Tim23 family.</text>
</comment>
<gene>
    <name evidence="10" type="ORF">IFM89_006095</name>
</gene>
<dbReference type="GO" id="GO:0042721">
    <property type="term" value="C:TIM22 mitochondrial import inner membrane insertion complex"/>
    <property type="evidence" value="ECO:0007669"/>
    <property type="project" value="InterPro"/>
</dbReference>
<dbReference type="Proteomes" id="UP000631114">
    <property type="component" value="Unassembled WGS sequence"/>
</dbReference>